<dbReference type="GeneID" id="63820023"/>
<feature type="binding site" description="axial binding residue" evidence="8">
    <location>
        <position position="419"/>
    </location>
    <ligand>
        <name>heme</name>
        <dbReference type="ChEBI" id="CHEBI:30413"/>
    </ligand>
    <ligandPart>
        <name>Fe</name>
        <dbReference type="ChEBI" id="CHEBI:18248"/>
    </ligandPart>
</feature>
<name>A0A165FI03_9APHY</name>
<dbReference type="STRING" id="1314785.A0A165FI03"/>
<evidence type="ECO:0000256" key="7">
    <source>
        <dbReference type="ARBA" id="ARBA00023033"/>
    </source>
</evidence>
<keyword evidence="5" id="KW-0560">Oxidoreductase</keyword>
<evidence type="ECO:0000313" key="9">
    <source>
        <dbReference type="EMBL" id="KZT09000.1"/>
    </source>
</evidence>
<reference evidence="9 10" key="1">
    <citation type="journal article" date="2016" name="Mol. Biol. Evol.">
        <title>Comparative Genomics of Early-Diverging Mushroom-Forming Fungi Provides Insights into the Origins of Lignocellulose Decay Capabilities.</title>
        <authorList>
            <person name="Nagy L.G."/>
            <person name="Riley R."/>
            <person name="Tritt A."/>
            <person name="Adam C."/>
            <person name="Daum C."/>
            <person name="Floudas D."/>
            <person name="Sun H."/>
            <person name="Yadav J.S."/>
            <person name="Pangilinan J."/>
            <person name="Larsson K.H."/>
            <person name="Matsuura K."/>
            <person name="Barry K."/>
            <person name="Labutti K."/>
            <person name="Kuo R."/>
            <person name="Ohm R.A."/>
            <person name="Bhattacharya S.S."/>
            <person name="Shirouzu T."/>
            <person name="Yoshinaga Y."/>
            <person name="Martin F.M."/>
            <person name="Grigoriev I.V."/>
            <person name="Hibbett D.S."/>
        </authorList>
    </citation>
    <scope>NUCLEOTIDE SEQUENCE [LARGE SCALE GENOMIC DNA]</scope>
    <source>
        <strain evidence="9 10">93-53</strain>
    </source>
</reference>
<dbReference type="OrthoDB" id="1470350at2759"/>
<dbReference type="InterPro" id="IPR002401">
    <property type="entry name" value="Cyt_P450_E_grp-I"/>
</dbReference>
<dbReference type="PRINTS" id="PR00463">
    <property type="entry name" value="EP450I"/>
</dbReference>
<dbReference type="GO" id="GO:0020037">
    <property type="term" value="F:heme binding"/>
    <property type="evidence" value="ECO:0007669"/>
    <property type="project" value="InterPro"/>
</dbReference>
<dbReference type="InterPro" id="IPR036396">
    <property type="entry name" value="Cyt_P450_sf"/>
</dbReference>
<dbReference type="InterPro" id="IPR001128">
    <property type="entry name" value="Cyt_P450"/>
</dbReference>
<keyword evidence="4 8" id="KW-0479">Metal-binding</keyword>
<evidence type="ECO:0000256" key="2">
    <source>
        <dbReference type="ARBA" id="ARBA00010617"/>
    </source>
</evidence>
<proteinExistence type="inferred from homology"/>
<dbReference type="Proteomes" id="UP000076871">
    <property type="component" value="Unassembled WGS sequence"/>
</dbReference>
<comment type="similarity">
    <text evidence="2">Belongs to the cytochrome P450 family.</text>
</comment>
<evidence type="ECO:0000256" key="8">
    <source>
        <dbReference type="PIRSR" id="PIRSR602401-1"/>
    </source>
</evidence>
<dbReference type="InterPro" id="IPR047146">
    <property type="entry name" value="Cyt_P450_E_CYP52_fungi"/>
</dbReference>
<sequence>MNTVQHSKYPYTLERYCTAILYSTIDLNNDIHMTHFQIISRDELHLHAVHLTNFDMFERGFEAAEKTGTFLGRGIFALDGNAWKKERTLLRPFLSKERISDFEIFAKYADKVLAILSEVADSGRPIDIQDLFGRFTLDAAFEFLLGSCPNSLDASRPVPFPAHHGSKISATDDQYGTFLHAFEEVQVAIAMRWRLGAFFPLYELFGDRTTPHVKVITSWVKPTVEKALQGKAQAKQRGVQLKKEERTLLDSLVEDTDDEETVRHGLINVLMASRDTTASLLSLTMYLLAMHPEVMRRLRTEVLEVCGRDSSPTHQTFRKMTYMTAVLNETLRLFPPAPLGIRNAVKDVLLPMPEGQPPLFFPNRARFSWLLLPLQRRRDLWGADADAFDPDRWLDPNRTANYRERPWIFIPFLSGPRNCPGQEFALSEASFLLVRLLQRFSSFDLALDAFPKGSLPPPEWKHGKGRQSVEKCWPSTAFTVFIKGGLWVRPRN</sequence>
<dbReference type="GO" id="GO:0016705">
    <property type="term" value="F:oxidoreductase activity, acting on paired donors, with incorporation or reduction of molecular oxygen"/>
    <property type="evidence" value="ECO:0007669"/>
    <property type="project" value="InterPro"/>
</dbReference>
<dbReference type="Pfam" id="PF00067">
    <property type="entry name" value="p450"/>
    <property type="match status" value="1"/>
</dbReference>
<evidence type="ECO:0000256" key="6">
    <source>
        <dbReference type="ARBA" id="ARBA00023004"/>
    </source>
</evidence>
<dbReference type="SUPFAM" id="SSF48264">
    <property type="entry name" value="Cytochrome P450"/>
    <property type="match status" value="1"/>
</dbReference>
<evidence type="ECO:0000256" key="5">
    <source>
        <dbReference type="ARBA" id="ARBA00023002"/>
    </source>
</evidence>
<evidence type="ECO:0000256" key="4">
    <source>
        <dbReference type="ARBA" id="ARBA00022723"/>
    </source>
</evidence>
<organism evidence="9 10">
    <name type="scientific">Laetiporus sulphureus 93-53</name>
    <dbReference type="NCBI Taxonomy" id="1314785"/>
    <lineage>
        <taxon>Eukaryota</taxon>
        <taxon>Fungi</taxon>
        <taxon>Dikarya</taxon>
        <taxon>Basidiomycota</taxon>
        <taxon>Agaricomycotina</taxon>
        <taxon>Agaricomycetes</taxon>
        <taxon>Polyporales</taxon>
        <taxon>Laetiporus</taxon>
    </lineage>
</organism>
<dbReference type="InParanoid" id="A0A165FI03"/>
<dbReference type="GO" id="GO:0004497">
    <property type="term" value="F:monooxygenase activity"/>
    <property type="evidence" value="ECO:0007669"/>
    <property type="project" value="UniProtKB-KW"/>
</dbReference>
<dbReference type="PANTHER" id="PTHR24287">
    <property type="entry name" value="P450, PUTATIVE (EUROFUNG)-RELATED"/>
    <property type="match status" value="1"/>
</dbReference>
<comment type="cofactor">
    <cofactor evidence="1 8">
        <name>heme</name>
        <dbReference type="ChEBI" id="CHEBI:30413"/>
    </cofactor>
</comment>
<evidence type="ECO:0000256" key="1">
    <source>
        <dbReference type="ARBA" id="ARBA00001971"/>
    </source>
</evidence>
<dbReference type="GO" id="GO:0005506">
    <property type="term" value="F:iron ion binding"/>
    <property type="evidence" value="ECO:0007669"/>
    <property type="project" value="InterPro"/>
</dbReference>
<evidence type="ECO:0000313" key="10">
    <source>
        <dbReference type="Proteomes" id="UP000076871"/>
    </source>
</evidence>
<dbReference type="EMBL" id="KV427613">
    <property type="protein sequence ID" value="KZT09000.1"/>
    <property type="molecule type" value="Genomic_DNA"/>
</dbReference>
<dbReference type="RefSeq" id="XP_040766740.1">
    <property type="nucleotide sequence ID" value="XM_040902992.1"/>
</dbReference>
<gene>
    <name evidence="9" type="ORF">LAESUDRAFT_569149</name>
</gene>
<accession>A0A165FI03</accession>
<protein>
    <submittedName>
        <fullName evidence="9">Cytochrome P450</fullName>
    </submittedName>
</protein>
<keyword evidence="10" id="KW-1185">Reference proteome</keyword>
<dbReference type="Gene3D" id="1.10.630.10">
    <property type="entry name" value="Cytochrome P450"/>
    <property type="match status" value="1"/>
</dbReference>
<dbReference type="PRINTS" id="PR00385">
    <property type="entry name" value="P450"/>
</dbReference>
<keyword evidence="7" id="KW-0503">Monooxygenase</keyword>
<evidence type="ECO:0000256" key="3">
    <source>
        <dbReference type="ARBA" id="ARBA00022617"/>
    </source>
</evidence>
<keyword evidence="3 8" id="KW-0349">Heme</keyword>
<dbReference type="AlphaFoldDB" id="A0A165FI03"/>
<keyword evidence="6 8" id="KW-0408">Iron</keyword>
<dbReference type="PANTHER" id="PTHR24287:SF1">
    <property type="entry name" value="P450, PUTATIVE (EUROFUNG)-RELATED"/>
    <property type="match status" value="1"/>
</dbReference>